<organism evidence="4 5">
    <name type="scientific">Brevibacillus laterosporus</name>
    <name type="common">Bacillus laterosporus</name>
    <dbReference type="NCBI Taxonomy" id="1465"/>
    <lineage>
        <taxon>Bacteria</taxon>
        <taxon>Bacillati</taxon>
        <taxon>Bacillota</taxon>
        <taxon>Bacilli</taxon>
        <taxon>Bacillales</taxon>
        <taxon>Paenibacillaceae</taxon>
        <taxon>Brevibacillus</taxon>
    </lineage>
</organism>
<dbReference type="CDD" id="cd00564">
    <property type="entry name" value="TMP_TenI"/>
    <property type="match status" value="1"/>
</dbReference>
<dbReference type="GO" id="GO:0009228">
    <property type="term" value="P:thiamine biosynthetic process"/>
    <property type="evidence" value="ECO:0007669"/>
    <property type="project" value="UniProtKB-KW"/>
</dbReference>
<dbReference type="InterPro" id="IPR013785">
    <property type="entry name" value="Aldolase_TIM"/>
</dbReference>
<feature type="domain" description="Thiamine phosphate synthase/TenI" evidence="3">
    <location>
        <begin position="6"/>
        <end position="205"/>
    </location>
</feature>
<keyword evidence="2" id="KW-0784">Thiamine biosynthesis</keyword>
<gene>
    <name evidence="4" type="ORF">EEL30_20970</name>
</gene>
<dbReference type="InterPro" id="IPR022998">
    <property type="entry name" value="ThiamineP_synth_TenI"/>
</dbReference>
<dbReference type="PANTHER" id="PTHR20857">
    <property type="entry name" value="THIAMINE-PHOSPHATE PYROPHOSPHORYLASE"/>
    <property type="match status" value="1"/>
</dbReference>
<evidence type="ECO:0000313" key="4">
    <source>
        <dbReference type="EMBL" id="QDX94530.1"/>
    </source>
</evidence>
<evidence type="ECO:0000256" key="2">
    <source>
        <dbReference type="ARBA" id="ARBA00022977"/>
    </source>
</evidence>
<keyword evidence="5" id="KW-1185">Reference proteome</keyword>
<dbReference type="GO" id="GO:0005737">
    <property type="term" value="C:cytoplasm"/>
    <property type="evidence" value="ECO:0007669"/>
    <property type="project" value="TreeGrafter"/>
</dbReference>
<reference evidence="4 5" key="1">
    <citation type="submission" date="2018-11" db="EMBL/GenBank/DDBJ databases">
        <title>Phylogenetic determinants of toxin gene distribution in genomes of Brevibacillus laterosporus.</title>
        <authorList>
            <person name="Glare T.R."/>
            <person name="Durrant A."/>
            <person name="Berry C."/>
            <person name="Palma L."/>
            <person name="Ormskirk M."/>
            <person name="Cox M.O."/>
        </authorList>
    </citation>
    <scope>NUCLEOTIDE SEQUENCE [LARGE SCALE GENOMIC DNA]</scope>
    <source>
        <strain evidence="4 5">1821L</strain>
    </source>
</reference>
<dbReference type="OrthoDB" id="9815348at2"/>
<dbReference type="InterPro" id="IPR036206">
    <property type="entry name" value="ThiamineP_synth_sf"/>
</dbReference>
<name>A0A518VC15_BRELA</name>
<evidence type="ECO:0000256" key="1">
    <source>
        <dbReference type="ARBA" id="ARBA00004948"/>
    </source>
</evidence>
<dbReference type="Pfam" id="PF02581">
    <property type="entry name" value="TMP-TENI"/>
    <property type="match status" value="1"/>
</dbReference>
<evidence type="ECO:0000259" key="3">
    <source>
        <dbReference type="Pfam" id="PF02581"/>
    </source>
</evidence>
<proteinExistence type="predicted"/>
<sequence>MRARSLHLITTGRQTLRETLSIVQMAEQAGVDYLHIREKERSAREIEEWIIHLSDVFPRERIIVNDRVDLAVAYHCGGVQLGHQSMRTSSASRILPAHQLLGCSVHNEQECLAVQPEMVQTSLHQDSLVGNDSLQSRFPTFVLVGHIYPTECKPGVEARGLPFVTRMRALLPSCISLIGIGGINPNHVQEVMGAGADGIAVMSGIMQTTEPQNMMKAYREQLDDSFFLKDSEKPTRNKVR</sequence>
<dbReference type="Gene3D" id="3.20.20.70">
    <property type="entry name" value="Aldolase class I"/>
    <property type="match status" value="1"/>
</dbReference>
<dbReference type="GO" id="GO:0004789">
    <property type="term" value="F:thiamine-phosphate diphosphorylase activity"/>
    <property type="evidence" value="ECO:0007669"/>
    <property type="project" value="TreeGrafter"/>
</dbReference>
<evidence type="ECO:0000313" key="5">
    <source>
        <dbReference type="Proteomes" id="UP000319432"/>
    </source>
</evidence>
<protein>
    <submittedName>
        <fullName evidence="4">Thiamine phosphate synthase</fullName>
    </submittedName>
</protein>
<accession>A0A518VC15</accession>
<dbReference type="Proteomes" id="UP000319432">
    <property type="component" value="Chromosome"/>
</dbReference>
<dbReference type="AlphaFoldDB" id="A0A518VC15"/>
<dbReference type="EMBL" id="CP033464">
    <property type="protein sequence ID" value="QDX94530.1"/>
    <property type="molecule type" value="Genomic_DNA"/>
</dbReference>
<dbReference type="SUPFAM" id="SSF51391">
    <property type="entry name" value="Thiamin phosphate synthase"/>
    <property type="match status" value="1"/>
</dbReference>
<comment type="pathway">
    <text evidence="1">Cofactor biosynthesis; thiamine diphosphate biosynthesis.</text>
</comment>
<dbReference type="PANTHER" id="PTHR20857:SF22">
    <property type="entry name" value="THIAZOLE TAUTOMERASE"/>
    <property type="match status" value="1"/>
</dbReference>